<dbReference type="GO" id="GO:0016020">
    <property type="term" value="C:membrane"/>
    <property type="evidence" value="ECO:0007669"/>
    <property type="project" value="UniProtKB-SubCell"/>
</dbReference>
<evidence type="ECO:0000313" key="8">
    <source>
        <dbReference type="Proteomes" id="UP000294743"/>
    </source>
</evidence>
<keyword evidence="4 5" id="KW-0472">Membrane</keyword>
<dbReference type="SMART" id="SM00481">
    <property type="entry name" value="POLIIIAc"/>
    <property type="match status" value="1"/>
</dbReference>
<dbReference type="Proteomes" id="UP000294743">
    <property type="component" value="Unassembled WGS sequence"/>
</dbReference>
<protein>
    <recommendedName>
        <fullName evidence="6">Polymerase/histidinol phosphatase N-terminal domain-containing protein</fullName>
    </recommendedName>
</protein>
<proteinExistence type="predicted"/>
<organism evidence="7 8">
    <name type="scientific">Breznakia blatticola</name>
    <dbReference type="NCBI Taxonomy" id="1754012"/>
    <lineage>
        <taxon>Bacteria</taxon>
        <taxon>Bacillati</taxon>
        <taxon>Bacillota</taxon>
        <taxon>Erysipelotrichia</taxon>
        <taxon>Erysipelotrichales</taxon>
        <taxon>Erysipelotrichaceae</taxon>
        <taxon>Breznakia</taxon>
    </lineage>
</organism>
<evidence type="ECO:0000256" key="5">
    <source>
        <dbReference type="SAM" id="Phobius"/>
    </source>
</evidence>
<dbReference type="GO" id="GO:0004534">
    <property type="term" value="F:5'-3' RNA exonuclease activity"/>
    <property type="evidence" value="ECO:0007669"/>
    <property type="project" value="TreeGrafter"/>
</dbReference>
<keyword evidence="3 5" id="KW-1133">Transmembrane helix</keyword>
<feature type="transmembrane region" description="Helical" evidence="5">
    <location>
        <begin position="50"/>
        <end position="73"/>
    </location>
</feature>
<dbReference type="OrthoDB" id="9804333at2"/>
<keyword evidence="8" id="KW-1185">Reference proteome</keyword>
<dbReference type="Gene3D" id="1.10.150.650">
    <property type="match status" value="1"/>
</dbReference>
<evidence type="ECO:0000313" key="7">
    <source>
        <dbReference type="EMBL" id="TDW25732.1"/>
    </source>
</evidence>
<evidence type="ECO:0000256" key="1">
    <source>
        <dbReference type="ARBA" id="ARBA00004141"/>
    </source>
</evidence>
<dbReference type="SUPFAM" id="SSF89550">
    <property type="entry name" value="PHP domain-like"/>
    <property type="match status" value="1"/>
</dbReference>
<dbReference type="GO" id="GO:0035312">
    <property type="term" value="F:5'-3' DNA exonuclease activity"/>
    <property type="evidence" value="ECO:0007669"/>
    <property type="project" value="TreeGrafter"/>
</dbReference>
<dbReference type="EMBL" id="SODD01000003">
    <property type="protein sequence ID" value="TDW25732.1"/>
    <property type="molecule type" value="Genomic_DNA"/>
</dbReference>
<evidence type="ECO:0000256" key="4">
    <source>
        <dbReference type="ARBA" id="ARBA00023136"/>
    </source>
</evidence>
<sequence length="511" mass="57846">MTNSMQGKKETLQKRMKQRSSDYDRYGRYMAQNFTRKNLWMRFIAELGDIAFMLLPVILWLVVFILTSSGFISVSLLNFAAIVTVILIVIFAIGANTYLTIMFKGQSFGKIAMRLKVVNSDGSECSRKKLFVREAFGKTLPMFAFYGLFSLFTNGILGILAFLVLDGLLVFIDGRHRSIIDFILKTKVVCLNDAVRREDIVVEKPAAKETPKAENTIDLHLISTFSHDGEYNVEDLFKQAKKAGVHTLSITDHNSAKANLSALRLAPLYEINYIPGISIDCSYKDMHMRILGYFIDPSDERFVTLEHENLMKEKASSMRRVKLFEEFTGIEIDTEQLLKGNRFQLASPELIARYVLNNVNYKDHQLIAPYLTGNKRNRPIANFVQDFFAPGAVAYCPVAHPKVEDMISLVKATGGVVMLEDPMVYLKDEPEYISELLESGVDGLEVFTPRQSKNDVKYLLKLVKKYNCAVSAGSEYHGEKRKEFILGHTTCPLDAEALVENFVETYASKSK</sequence>
<dbReference type="PANTHER" id="PTHR42924">
    <property type="entry name" value="EXONUCLEASE"/>
    <property type="match status" value="1"/>
</dbReference>
<feature type="domain" description="Polymerase/histidinol phosphatase N-terminal" evidence="6">
    <location>
        <begin position="217"/>
        <end position="283"/>
    </location>
</feature>
<comment type="caution">
    <text evidence="7">The sequence shown here is derived from an EMBL/GenBank/DDBJ whole genome shotgun (WGS) entry which is preliminary data.</text>
</comment>
<comment type="subcellular location">
    <subcellularLocation>
        <location evidence="1">Membrane</location>
        <topology evidence="1">Multi-pass membrane protein</topology>
    </subcellularLocation>
</comment>
<dbReference type="InterPro" id="IPR010432">
    <property type="entry name" value="RDD"/>
</dbReference>
<dbReference type="Pfam" id="PF02811">
    <property type="entry name" value="PHP"/>
    <property type="match status" value="1"/>
</dbReference>
<keyword evidence="2 5" id="KW-0812">Transmembrane</keyword>
<evidence type="ECO:0000256" key="2">
    <source>
        <dbReference type="ARBA" id="ARBA00022692"/>
    </source>
</evidence>
<dbReference type="InterPro" id="IPR016195">
    <property type="entry name" value="Pol/histidinol_Pase-like"/>
</dbReference>
<gene>
    <name evidence="7" type="ORF">EDD63_10319</name>
</gene>
<dbReference type="Pfam" id="PF06271">
    <property type="entry name" value="RDD"/>
    <property type="match status" value="1"/>
</dbReference>
<accession>A0A4R8A5S6</accession>
<feature type="transmembrane region" description="Helical" evidence="5">
    <location>
        <begin position="79"/>
        <end position="101"/>
    </location>
</feature>
<evidence type="ECO:0000256" key="3">
    <source>
        <dbReference type="ARBA" id="ARBA00022989"/>
    </source>
</evidence>
<dbReference type="PANTHER" id="PTHR42924:SF3">
    <property type="entry name" value="POLYMERASE_HISTIDINOL PHOSPHATASE N-TERMINAL DOMAIN-CONTAINING PROTEIN"/>
    <property type="match status" value="1"/>
</dbReference>
<dbReference type="AlphaFoldDB" id="A0A4R8A5S6"/>
<dbReference type="RefSeq" id="WP_134167767.1">
    <property type="nucleotide sequence ID" value="NZ_SODD01000003.1"/>
</dbReference>
<dbReference type="Gene3D" id="3.20.20.140">
    <property type="entry name" value="Metal-dependent hydrolases"/>
    <property type="match status" value="1"/>
</dbReference>
<dbReference type="InterPro" id="IPR004013">
    <property type="entry name" value="PHP_dom"/>
</dbReference>
<evidence type="ECO:0000259" key="6">
    <source>
        <dbReference type="SMART" id="SM00481"/>
    </source>
</evidence>
<dbReference type="InterPro" id="IPR003141">
    <property type="entry name" value="Pol/His_phosphatase_N"/>
</dbReference>
<dbReference type="InterPro" id="IPR052018">
    <property type="entry name" value="PHP_domain"/>
</dbReference>
<feature type="transmembrane region" description="Helical" evidence="5">
    <location>
        <begin position="143"/>
        <end position="172"/>
    </location>
</feature>
<name>A0A4R8A5S6_9FIRM</name>
<reference evidence="7 8" key="1">
    <citation type="submission" date="2019-03" db="EMBL/GenBank/DDBJ databases">
        <title>Genomic Encyclopedia of Type Strains, Phase IV (KMG-IV): sequencing the most valuable type-strain genomes for metagenomic binning, comparative biology and taxonomic classification.</title>
        <authorList>
            <person name="Goeker M."/>
        </authorList>
    </citation>
    <scope>NUCLEOTIDE SEQUENCE [LARGE SCALE GENOMIC DNA]</scope>
    <source>
        <strain evidence="7 8">DSM 28867</strain>
    </source>
</reference>